<proteinExistence type="predicted"/>
<dbReference type="STRING" id="663321.REG_1596"/>
<name>E0WU49_9ENTR</name>
<gene>
    <name evidence="2" type="ORF">REG_1596</name>
</gene>
<evidence type="ECO:0000313" key="2">
    <source>
        <dbReference type="EMBL" id="EFL91474.1"/>
    </source>
</evidence>
<dbReference type="RefSeq" id="WP_006705235.1">
    <property type="nucleotide sequence ID" value="NZ_CAWLGB010000039.1"/>
</dbReference>
<dbReference type="HOGENOM" id="CLU_1913273_0_0_6"/>
<evidence type="ECO:0000256" key="1">
    <source>
        <dbReference type="SAM" id="Phobius"/>
    </source>
</evidence>
<evidence type="ECO:0000313" key="3">
    <source>
        <dbReference type="Proteomes" id="UP000005726"/>
    </source>
</evidence>
<accession>E0WU49</accession>
<sequence>MNSSWWWLLPLCILLVSVYWYLTRPTLPVDERIARLSFDSSQHAQKTTSTDKTQQTLGEELLQGVIRQTLPGGNVLTLPETSTEAKLLAFIKDPAQTPDKAVWFDLNHLTANNELNIAGQIQLNNIAIILAA</sequence>
<keyword evidence="1" id="KW-0472">Membrane</keyword>
<keyword evidence="1" id="KW-1133">Transmembrane helix</keyword>
<organism evidence="2 3">
    <name type="scientific">Candidatus Regiella insecticola LSR1</name>
    <dbReference type="NCBI Taxonomy" id="663321"/>
    <lineage>
        <taxon>Bacteria</taxon>
        <taxon>Pseudomonadati</taxon>
        <taxon>Pseudomonadota</taxon>
        <taxon>Gammaproteobacteria</taxon>
        <taxon>Enterobacterales</taxon>
        <taxon>Enterobacteriaceae</taxon>
        <taxon>aphid secondary symbionts</taxon>
        <taxon>Candidatus Regiella</taxon>
    </lineage>
</organism>
<dbReference type="AlphaFoldDB" id="E0WU49"/>
<protein>
    <submittedName>
        <fullName evidence="2">Uncharacterized protein</fullName>
    </submittedName>
</protein>
<reference evidence="2" key="1">
    <citation type="journal article" date="2009" name="Environ. Microbiol.">
        <title>Dynamics of genome evolution in facultative symbionts of aphids.</title>
        <authorList>
            <person name="Degnan P.H."/>
            <person name="Leonardo T.E."/>
            <person name="Cass B.N."/>
            <person name="Hurwitz B."/>
            <person name="Stern D."/>
            <person name="Gibbs R.A."/>
            <person name="Richards S."/>
            <person name="Moran N.A."/>
        </authorList>
    </citation>
    <scope>NUCLEOTIDE SEQUENCE [LARGE SCALE GENOMIC DNA]</scope>
    <source>
        <strain evidence="2">LSR1</strain>
    </source>
</reference>
<feature type="transmembrane region" description="Helical" evidence="1">
    <location>
        <begin position="6"/>
        <end position="22"/>
    </location>
</feature>
<keyword evidence="1" id="KW-0812">Transmembrane</keyword>
<keyword evidence="3" id="KW-1185">Reference proteome</keyword>
<dbReference type="EMBL" id="GL379627">
    <property type="protein sequence ID" value="EFL91474.1"/>
    <property type="molecule type" value="Genomic_DNA"/>
</dbReference>
<dbReference type="Proteomes" id="UP000005726">
    <property type="component" value="Unassembled WGS sequence"/>
</dbReference>